<dbReference type="PANTHER" id="PTHR10381:SF70">
    <property type="entry name" value="ATP-DEPENDENT CLP PROTEASE PROTEOLYTIC SUBUNIT"/>
    <property type="match status" value="1"/>
</dbReference>
<keyword evidence="2 7" id="KW-0963">Cytoplasm</keyword>
<comment type="subcellular location">
    <subcellularLocation>
        <location evidence="7">Cytoplasm</location>
    </subcellularLocation>
</comment>
<dbReference type="GO" id="GO:0004252">
    <property type="term" value="F:serine-type endopeptidase activity"/>
    <property type="evidence" value="ECO:0007669"/>
    <property type="project" value="UniProtKB-UniRule"/>
</dbReference>
<evidence type="ECO:0000256" key="9">
    <source>
        <dbReference type="RuleBase" id="RU003567"/>
    </source>
</evidence>
<dbReference type="STRING" id="1926881.BTJ39_12305"/>
<dbReference type="EC" id="3.4.21.92" evidence="7"/>
<dbReference type="GO" id="GO:0005737">
    <property type="term" value="C:cytoplasm"/>
    <property type="evidence" value="ECO:0007669"/>
    <property type="project" value="UniProtKB-SubCell"/>
</dbReference>
<dbReference type="NCBIfam" id="NF009205">
    <property type="entry name" value="PRK12553.1"/>
    <property type="match status" value="1"/>
</dbReference>
<feature type="active site" evidence="7 8">
    <location>
        <position position="123"/>
    </location>
</feature>
<dbReference type="GO" id="GO:0004176">
    <property type="term" value="F:ATP-dependent peptidase activity"/>
    <property type="evidence" value="ECO:0007669"/>
    <property type="project" value="InterPro"/>
</dbReference>
<dbReference type="GO" id="GO:0009368">
    <property type="term" value="C:endopeptidase Clp complex"/>
    <property type="evidence" value="ECO:0007669"/>
    <property type="project" value="TreeGrafter"/>
</dbReference>
<dbReference type="InterPro" id="IPR033135">
    <property type="entry name" value="ClpP_His_AS"/>
</dbReference>
<dbReference type="Gene3D" id="3.90.226.10">
    <property type="entry name" value="2-enoyl-CoA Hydratase, Chain A, domain 1"/>
    <property type="match status" value="1"/>
</dbReference>
<keyword evidence="5 7" id="KW-0720">Serine protease</keyword>
<dbReference type="Proteomes" id="UP000190667">
    <property type="component" value="Unassembled WGS sequence"/>
</dbReference>
<evidence type="ECO:0000256" key="3">
    <source>
        <dbReference type="ARBA" id="ARBA00022670"/>
    </source>
</evidence>
<dbReference type="EMBL" id="MRUL01000007">
    <property type="protein sequence ID" value="OON39808.1"/>
    <property type="molecule type" value="Genomic_DNA"/>
</dbReference>
<dbReference type="HAMAP" id="MF_00444">
    <property type="entry name" value="ClpP"/>
    <property type="match status" value="1"/>
</dbReference>
<dbReference type="GO" id="GO:0051117">
    <property type="term" value="F:ATPase binding"/>
    <property type="evidence" value="ECO:0007669"/>
    <property type="project" value="TreeGrafter"/>
</dbReference>
<comment type="function">
    <text evidence="7">Cleaves peptides in various proteins in a process that requires ATP hydrolysis. Has a chymotrypsin-like activity. Plays a major role in the degradation of misfolded proteins.</text>
</comment>
<proteinExistence type="inferred from homology"/>
<keyword evidence="3 7" id="KW-0645">Protease</keyword>
<organism evidence="10 11">
    <name type="scientific">Izhakiella australiensis</name>
    <dbReference type="NCBI Taxonomy" id="1926881"/>
    <lineage>
        <taxon>Bacteria</taxon>
        <taxon>Pseudomonadati</taxon>
        <taxon>Pseudomonadota</taxon>
        <taxon>Gammaproteobacteria</taxon>
        <taxon>Enterobacterales</taxon>
        <taxon>Erwiniaceae</taxon>
        <taxon>Izhakiella</taxon>
    </lineage>
</organism>
<gene>
    <name evidence="7" type="primary">clpP</name>
    <name evidence="10" type="ORF">BTJ39_12305</name>
</gene>
<reference evidence="10 11" key="1">
    <citation type="submission" date="2016-12" db="EMBL/GenBank/DDBJ databases">
        <title>Izhakiella australiana sp. nov. of genus Izhakiella isolated from Australian desert.</title>
        <authorList>
            <person name="Ji M."/>
        </authorList>
    </citation>
    <scope>NUCLEOTIDE SEQUENCE [LARGE SCALE GENOMIC DNA]</scope>
    <source>
        <strain evidence="10 11">D4N98</strain>
    </source>
</reference>
<evidence type="ECO:0000256" key="4">
    <source>
        <dbReference type="ARBA" id="ARBA00022801"/>
    </source>
</evidence>
<accession>A0A1S8YLQ1</accession>
<evidence type="ECO:0000256" key="6">
    <source>
        <dbReference type="ARBA" id="ARBA00034021"/>
    </source>
</evidence>
<dbReference type="PANTHER" id="PTHR10381">
    <property type="entry name" value="ATP-DEPENDENT CLP PROTEASE PROTEOLYTIC SUBUNIT"/>
    <property type="match status" value="1"/>
</dbReference>
<dbReference type="InterPro" id="IPR029045">
    <property type="entry name" value="ClpP/crotonase-like_dom_sf"/>
</dbReference>
<comment type="caution">
    <text evidence="10">The sequence shown here is derived from an EMBL/GenBank/DDBJ whole genome shotgun (WGS) entry which is preliminary data.</text>
</comment>
<evidence type="ECO:0000256" key="2">
    <source>
        <dbReference type="ARBA" id="ARBA00022490"/>
    </source>
</evidence>
<comment type="catalytic activity">
    <reaction evidence="6 7 8">
        <text>Hydrolysis of proteins to small peptides in the presence of ATP and magnesium. alpha-casein is the usual test substrate. In the absence of ATP, only oligopeptides shorter than five residues are hydrolyzed (such as succinyl-Leu-Tyr-|-NHMec, and Leu-Tyr-Leu-|-Tyr-Trp, in which cleavage of the -Tyr-|-Leu- and -Tyr-|-Trp bonds also occurs).</text>
        <dbReference type="EC" id="3.4.21.92"/>
    </reaction>
</comment>
<evidence type="ECO:0000256" key="7">
    <source>
        <dbReference type="HAMAP-Rule" id="MF_00444"/>
    </source>
</evidence>
<dbReference type="InterPro" id="IPR023562">
    <property type="entry name" value="ClpP/TepA"/>
</dbReference>
<dbReference type="PROSITE" id="PS00382">
    <property type="entry name" value="CLP_PROTEASE_HIS"/>
    <property type="match status" value="1"/>
</dbReference>
<evidence type="ECO:0000313" key="11">
    <source>
        <dbReference type="Proteomes" id="UP000190667"/>
    </source>
</evidence>
<dbReference type="OrthoDB" id="9802800at2"/>
<dbReference type="GO" id="GO:0006515">
    <property type="term" value="P:protein quality control for misfolded or incompletely synthesized proteins"/>
    <property type="evidence" value="ECO:0007669"/>
    <property type="project" value="TreeGrafter"/>
</dbReference>
<dbReference type="RefSeq" id="WP_078002997.1">
    <property type="nucleotide sequence ID" value="NZ_MRUL01000007.1"/>
</dbReference>
<sequence length="207" mass="22762">MFYNNNDREETEKFVPQNPLLTDSLLKARKIFITGTVEEKMAKEAVQQLHILAAISDEPISVFVNSPGGHVESGDMIFDAIRFIRPEVIVVGTGSVASAGALIYAAAKKANRYALPNTRFLLHQPAGGMQGPATTLEIYRDEIVRMKNRLNAIFAEATGQTVEKIDADTQRDFWMSAEQAVAYGLVAKIIVAESEIVKPGQPRKRTG</sequence>
<dbReference type="PRINTS" id="PR00127">
    <property type="entry name" value="CLPPROTEASEP"/>
</dbReference>
<name>A0A1S8YLQ1_9GAMM</name>
<keyword evidence="4 7" id="KW-0378">Hydrolase</keyword>
<evidence type="ECO:0000313" key="10">
    <source>
        <dbReference type="EMBL" id="OON39808.1"/>
    </source>
</evidence>
<feature type="active site" description="Nucleophile" evidence="7">
    <location>
        <position position="98"/>
    </location>
</feature>
<dbReference type="Pfam" id="PF00574">
    <property type="entry name" value="CLP_protease"/>
    <property type="match status" value="1"/>
</dbReference>
<dbReference type="AlphaFoldDB" id="A0A1S8YLQ1"/>
<dbReference type="SUPFAM" id="SSF52096">
    <property type="entry name" value="ClpP/crotonase"/>
    <property type="match status" value="1"/>
</dbReference>
<evidence type="ECO:0000256" key="8">
    <source>
        <dbReference type="PROSITE-ProRule" id="PRU10086"/>
    </source>
</evidence>
<comment type="similarity">
    <text evidence="1 7 9">Belongs to the peptidase S14 family.</text>
</comment>
<comment type="subunit">
    <text evidence="7">Fourteen ClpP subunits assemble into 2 heptameric rings which stack back to back to give a disk-like structure with a central cavity, resembling the structure of eukaryotic proteasomes.</text>
</comment>
<evidence type="ECO:0000256" key="5">
    <source>
        <dbReference type="ARBA" id="ARBA00022825"/>
    </source>
</evidence>
<dbReference type="InterPro" id="IPR001907">
    <property type="entry name" value="ClpP"/>
</dbReference>
<evidence type="ECO:0000256" key="1">
    <source>
        <dbReference type="ARBA" id="ARBA00007039"/>
    </source>
</evidence>
<protein>
    <recommendedName>
        <fullName evidence="7 9">ATP-dependent Clp protease proteolytic subunit</fullName>
        <ecNumber evidence="7">3.4.21.92</ecNumber>
    </recommendedName>
    <alternativeName>
        <fullName evidence="7">Endopeptidase Clp</fullName>
    </alternativeName>
</protein>
<keyword evidence="11" id="KW-1185">Reference proteome</keyword>
<dbReference type="CDD" id="cd07017">
    <property type="entry name" value="S14_ClpP_2"/>
    <property type="match status" value="1"/>
</dbReference>